<name>A0A0A9F719_ARUDO</name>
<evidence type="ECO:0000313" key="2">
    <source>
        <dbReference type="EMBL" id="JAE04058.1"/>
    </source>
</evidence>
<dbReference type="AlphaFoldDB" id="A0A0A9F719"/>
<proteinExistence type="predicted"/>
<organism evidence="2">
    <name type="scientific">Arundo donax</name>
    <name type="common">Giant reed</name>
    <name type="synonym">Donax arundinaceus</name>
    <dbReference type="NCBI Taxonomy" id="35708"/>
    <lineage>
        <taxon>Eukaryota</taxon>
        <taxon>Viridiplantae</taxon>
        <taxon>Streptophyta</taxon>
        <taxon>Embryophyta</taxon>
        <taxon>Tracheophyta</taxon>
        <taxon>Spermatophyta</taxon>
        <taxon>Magnoliopsida</taxon>
        <taxon>Liliopsida</taxon>
        <taxon>Poales</taxon>
        <taxon>Poaceae</taxon>
        <taxon>PACMAD clade</taxon>
        <taxon>Arundinoideae</taxon>
        <taxon>Arundineae</taxon>
        <taxon>Arundo</taxon>
    </lineage>
</organism>
<dbReference type="EMBL" id="GBRH01193838">
    <property type="protein sequence ID" value="JAE04058.1"/>
    <property type="molecule type" value="Transcribed_RNA"/>
</dbReference>
<accession>A0A0A9F719</accession>
<reference evidence="2" key="1">
    <citation type="submission" date="2014-09" db="EMBL/GenBank/DDBJ databases">
        <authorList>
            <person name="Magalhaes I.L.F."/>
            <person name="Oliveira U."/>
            <person name="Santos F.R."/>
            <person name="Vidigal T.H.D.A."/>
            <person name="Brescovit A.D."/>
            <person name="Santos A.J."/>
        </authorList>
    </citation>
    <scope>NUCLEOTIDE SEQUENCE</scope>
    <source>
        <tissue evidence="2">Shoot tissue taken approximately 20 cm above the soil surface</tissue>
    </source>
</reference>
<protein>
    <submittedName>
        <fullName evidence="2">Uncharacterized protein</fullName>
    </submittedName>
</protein>
<sequence>MDPCAPKKNQLGKKPIRLLLRMGGWISTPRESSSSAAGDDEAGEITRKKRRTNLSGSID</sequence>
<feature type="region of interest" description="Disordered" evidence="1">
    <location>
        <begin position="27"/>
        <end position="59"/>
    </location>
</feature>
<evidence type="ECO:0000256" key="1">
    <source>
        <dbReference type="SAM" id="MobiDB-lite"/>
    </source>
</evidence>
<reference evidence="2" key="2">
    <citation type="journal article" date="2015" name="Data Brief">
        <title>Shoot transcriptome of the giant reed, Arundo donax.</title>
        <authorList>
            <person name="Barrero R.A."/>
            <person name="Guerrero F.D."/>
            <person name="Moolhuijzen P."/>
            <person name="Goolsby J.A."/>
            <person name="Tidwell J."/>
            <person name="Bellgard S.E."/>
            <person name="Bellgard M.I."/>
        </authorList>
    </citation>
    <scope>NUCLEOTIDE SEQUENCE</scope>
    <source>
        <tissue evidence="2">Shoot tissue taken approximately 20 cm above the soil surface</tissue>
    </source>
</reference>